<dbReference type="PANTHER" id="PTHR47855">
    <property type="entry name" value="OS01G0525701 PROTEIN"/>
    <property type="match status" value="1"/>
</dbReference>
<feature type="compositionally biased region" description="Basic and acidic residues" evidence="8">
    <location>
        <begin position="1"/>
        <end position="12"/>
    </location>
</feature>
<name>A0A3P5ZN42_BRACM</name>
<dbReference type="Gramene" id="A03p40980.2_BraZ1">
    <property type="protein sequence ID" value="A03p40980.2_BraZ1.CDS.1"/>
    <property type="gene ID" value="A03g40980.2_BraZ1"/>
</dbReference>
<evidence type="ECO:0000313" key="10">
    <source>
        <dbReference type="EMBL" id="VDC82006.1"/>
    </source>
</evidence>
<comment type="subcellular location">
    <subcellularLocation>
        <location evidence="1">Cell membrane</location>
        <topology evidence="1">Single-pass membrane protein</topology>
    </subcellularLocation>
</comment>
<reference evidence="10" key="1">
    <citation type="submission" date="2018-11" db="EMBL/GenBank/DDBJ databases">
        <authorList>
            <consortium name="Genoscope - CEA"/>
            <person name="William W."/>
        </authorList>
    </citation>
    <scope>NUCLEOTIDE SEQUENCE</scope>
</reference>
<keyword evidence="2" id="KW-0217">Developmental protein</keyword>
<feature type="compositionally biased region" description="Basic residues" evidence="8">
    <location>
        <begin position="13"/>
        <end position="24"/>
    </location>
</feature>
<keyword evidence="3" id="KW-1003">Cell membrane</keyword>
<dbReference type="PANTHER" id="PTHR47855:SF3">
    <property type="entry name" value="SMALL POLYPEPTIDE DEVIL 1-RELATED"/>
    <property type="match status" value="1"/>
</dbReference>
<dbReference type="OrthoDB" id="1062037at2759"/>
<evidence type="ECO:0000256" key="2">
    <source>
        <dbReference type="ARBA" id="ARBA00022473"/>
    </source>
</evidence>
<keyword evidence="5" id="KW-1133">Transmembrane helix</keyword>
<protein>
    <submittedName>
        <fullName evidence="9">Uncharacterized protein</fullName>
    </submittedName>
</protein>
<evidence type="ECO:0000256" key="6">
    <source>
        <dbReference type="ARBA" id="ARBA00023136"/>
    </source>
</evidence>
<evidence type="ECO:0000256" key="1">
    <source>
        <dbReference type="ARBA" id="ARBA00004162"/>
    </source>
</evidence>
<evidence type="ECO:0000256" key="5">
    <source>
        <dbReference type="ARBA" id="ARBA00022989"/>
    </source>
</evidence>
<evidence type="ECO:0000256" key="3">
    <source>
        <dbReference type="ARBA" id="ARBA00022475"/>
    </source>
</evidence>
<comment type="similarity">
    <text evidence="7">Belongs to the DVL/RTFL small polypeptides family.</text>
</comment>
<dbReference type="EMBL" id="LS974619">
    <property type="protein sequence ID" value="CAG7882755.1"/>
    <property type="molecule type" value="Genomic_DNA"/>
</dbReference>
<gene>
    <name evidence="10" type="ORF">BRAA03T13224Z</name>
    <name evidence="9" type="ORF">BRAPAZ1V2_A03P40980.2</name>
</gene>
<evidence type="ECO:0000256" key="7">
    <source>
        <dbReference type="ARBA" id="ARBA00024340"/>
    </source>
</evidence>
<dbReference type="InterPro" id="IPR052153">
    <property type="entry name" value="DVL/RTFL_small_peptides"/>
</dbReference>
<sequence length="50" mass="5989">MENSKDETVKNWEKKKKPSSPKRVGKFLKKKRGRFYIIGKCIYMLLCSHE</sequence>
<dbReference type="Proteomes" id="UP000694005">
    <property type="component" value="Chromosome A03"/>
</dbReference>
<dbReference type="GO" id="GO:0008285">
    <property type="term" value="P:negative regulation of cell population proliferation"/>
    <property type="evidence" value="ECO:0007669"/>
    <property type="project" value="InterPro"/>
</dbReference>
<accession>A0A3P5ZN42</accession>
<keyword evidence="4" id="KW-0812">Transmembrane</keyword>
<proteinExistence type="inferred from homology"/>
<evidence type="ECO:0000256" key="8">
    <source>
        <dbReference type="SAM" id="MobiDB-lite"/>
    </source>
</evidence>
<dbReference type="Pfam" id="PF08137">
    <property type="entry name" value="DVL"/>
    <property type="match status" value="1"/>
</dbReference>
<dbReference type="GO" id="GO:0005886">
    <property type="term" value="C:plasma membrane"/>
    <property type="evidence" value="ECO:0007669"/>
    <property type="project" value="UniProtKB-SubCell"/>
</dbReference>
<dbReference type="GO" id="GO:0048367">
    <property type="term" value="P:shoot system development"/>
    <property type="evidence" value="ECO:0007669"/>
    <property type="project" value="UniProtKB-ARBA"/>
</dbReference>
<keyword evidence="6" id="KW-0472">Membrane</keyword>
<dbReference type="InterPro" id="IPR012552">
    <property type="entry name" value="DVL"/>
</dbReference>
<organism evidence="10">
    <name type="scientific">Brassica campestris</name>
    <name type="common">Field mustard</name>
    <dbReference type="NCBI Taxonomy" id="3711"/>
    <lineage>
        <taxon>Eukaryota</taxon>
        <taxon>Viridiplantae</taxon>
        <taxon>Streptophyta</taxon>
        <taxon>Embryophyta</taxon>
        <taxon>Tracheophyta</taxon>
        <taxon>Spermatophyta</taxon>
        <taxon>Magnoliopsida</taxon>
        <taxon>eudicotyledons</taxon>
        <taxon>Gunneridae</taxon>
        <taxon>Pentapetalae</taxon>
        <taxon>rosids</taxon>
        <taxon>malvids</taxon>
        <taxon>Brassicales</taxon>
        <taxon>Brassicaceae</taxon>
        <taxon>Brassiceae</taxon>
        <taxon>Brassica</taxon>
    </lineage>
</organism>
<evidence type="ECO:0000313" key="9">
    <source>
        <dbReference type="EMBL" id="CAG7882755.1"/>
    </source>
</evidence>
<evidence type="ECO:0000256" key="4">
    <source>
        <dbReference type="ARBA" id="ARBA00022692"/>
    </source>
</evidence>
<dbReference type="AlphaFoldDB" id="A0A3P5ZN42"/>
<dbReference type="EMBL" id="LR031572">
    <property type="protein sequence ID" value="VDC82006.1"/>
    <property type="molecule type" value="Genomic_DNA"/>
</dbReference>
<feature type="region of interest" description="Disordered" evidence="8">
    <location>
        <begin position="1"/>
        <end position="24"/>
    </location>
</feature>